<dbReference type="Proteomes" id="UP001346877">
    <property type="component" value="Chromosome"/>
</dbReference>
<reference evidence="8 9" key="1">
    <citation type="submission" date="2022-10" db="EMBL/GenBank/DDBJ databases">
        <title>The complete genomes of actinobacterial strains from the NBC collection.</title>
        <authorList>
            <person name="Joergensen T.S."/>
            <person name="Alvarez Arevalo M."/>
            <person name="Sterndorff E.B."/>
            <person name="Faurdal D."/>
            <person name="Vuksanovic O."/>
            <person name="Mourched A.-S."/>
            <person name="Charusanti P."/>
            <person name="Shaw S."/>
            <person name="Blin K."/>
            <person name="Weber T."/>
        </authorList>
    </citation>
    <scope>NUCLEOTIDE SEQUENCE [LARGE SCALE GENOMIC DNA]</scope>
    <source>
        <strain evidence="8 9">NBC_00396</strain>
    </source>
</reference>
<evidence type="ECO:0000256" key="3">
    <source>
        <dbReference type="ARBA" id="ARBA00022475"/>
    </source>
</evidence>
<feature type="region of interest" description="Disordered" evidence="7">
    <location>
        <begin position="1"/>
        <end position="54"/>
    </location>
</feature>
<dbReference type="EMBL" id="CP107941">
    <property type="protein sequence ID" value="WUI82351.1"/>
    <property type="molecule type" value="Genomic_DNA"/>
</dbReference>
<name>A0ABZ1PE62_9ACTN</name>
<evidence type="ECO:0000256" key="7">
    <source>
        <dbReference type="SAM" id="MobiDB-lite"/>
    </source>
</evidence>
<keyword evidence="9" id="KW-1185">Reference proteome</keyword>
<keyword evidence="6" id="KW-0472">Membrane</keyword>
<keyword evidence="5" id="KW-1133">Transmembrane helix</keyword>
<evidence type="ECO:0000256" key="6">
    <source>
        <dbReference type="ARBA" id="ARBA00023136"/>
    </source>
</evidence>
<protein>
    <submittedName>
        <fullName evidence="8">MmpS family protein</fullName>
    </submittedName>
</protein>
<evidence type="ECO:0000313" key="8">
    <source>
        <dbReference type="EMBL" id="WUI82351.1"/>
    </source>
</evidence>
<dbReference type="Gene3D" id="2.60.40.2880">
    <property type="entry name" value="MmpS1-5, C-terminal soluble domain"/>
    <property type="match status" value="1"/>
</dbReference>
<sequence length="144" mass="15638">MDRPGSEPIAEEPWVVPDDGWTAPTTRAPIPERPSPAPPTPSKQPVTRPTSGPAPVTVVYEVTGSGEADIAYFDAESDLIHVDSAKLPWRTTIRTNGPSRVRLEADWVDMEYHGLLECTVTISGTGTPVVLKERSYGSIWCAPE</sequence>
<comment type="subcellular location">
    <subcellularLocation>
        <location evidence="1">Cell membrane</location>
    </subcellularLocation>
</comment>
<dbReference type="RefSeq" id="WP_328370248.1">
    <property type="nucleotide sequence ID" value="NZ_CP107936.1"/>
</dbReference>
<gene>
    <name evidence="8" type="ORF">OG375_31560</name>
</gene>
<accession>A0ABZ1PE62</accession>
<dbReference type="InterPro" id="IPR038468">
    <property type="entry name" value="MmpS_C"/>
</dbReference>
<evidence type="ECO:0000256" key="2">
    <source>
        <dbReference type="ARBA" id="ARBA00007531"/>
    </source>
</evidence>
<comment type="similarity">
    <text evidence="2">Belongs to the MmpS family.</text>
</comment>
<evidence type="ECO:0000256" key="1">
    <source>
        <dbReference type="ARBA" id="ARBA00004236"/>
    </source>
</evidence>
<keyword evidence="4" id="KW-0812">Transmembrane</keyword>
<evidence type="ECO:0000256" key="5">
    <source>
        <dbReference type="ARBA" id="ARBA00022989"/>
    </source>
</evidence>
<dbReference type="Pfam" id="PF05423">
    <property type="entry name" value="Mycobact_memb"/>
    <property type="match status" value="1"/>
</dbReference>
<dbReference type="InterPro" id="IPR008693">
    <property type="entry name" value="MmpS"/>
</dbReference>
<feature type="compositionally biased region" description="Pro residues" evidence="7">
    <location>
        <begin position="31"/>
        <end position="42"/>
    </location>
</feature>
<proteinExistence type="inferred from homology"/>
<organism evidence="8 9">
    <name type="scientific">Micromonospora zamorensis</name>
    <dbReference type="NCBI Taxonomy" id="709883"/>
    <lineage>
        <taxon>Bacteria</taxon>
        <taxon>Bacillati</taxon>
        <taxon>Actinomycetota</taxon>
        <taxon>Actinomycetes</taxon>
        <taxon>Micromonosporales</taxon>
        <taxon>Micromonosporaceae</taxon>
        <taxon>Micromonospora</taxon>
    </lineage>
</organism>
<evidence type="ECO:0000256" key="4">
    <source>
        <dbReference type="ARBA" id="ARBA00022692"/>
    </source>
</evidence>
<keyword evidence="3" id="KW-1003">Cell membrane</keyword>
<evidence type="ECO:0000313" key="9">
    <source>
        <dbReference type="Proteomes" id="UP001346877"/>
    </source>
</evidence>